<sequence>MASNLRARCTTTTSATGSGPTCTTSMRSAQPPSGTGMKTFRFRNHPAGGGYPWEGLSRVWAPDASRWSDRVDRGPPPAQNFETFGGGKGCSLWDKRAAHFPNRAREVCKLVGGVLFCGGVPGARAGLLSSFPRGSPARALATEVQGKFHGGAGPVPPHGRLPRRRVEDPRPPYPKAQNIHPVSET</sequence>
<gene>
    <name evidence="2" type="ORF">ANANG_G00317880</name>
</gene>
<feature type="compositionally biased region" description="Low complexity" evidence="1">
    <location>
        <begin position="1"/>
        <end position="24"/>
    </location>
</feature>
<organism evidence="2 3">
    <name type="scientific">Anguilla anguilla</name>
    <name type="common">European freshwater eel</name>
    <name type="synonym">Muraena anguilla</name>
    <dbReference type="NCBI Taxonomy" id="7936"/>
    <lineage>
        <taxon>Eukaryota</taxon>
        <taxon>Metazoa</taxon>
        <taxon>Chordata</taxon>
        <taxon>Craniata</taxon>
        <taxon>Vertebrata</taxon>
        <taxon>Euteleostomi</taxon>
        <taxon>Actinopterygii</taxon>
        <taxon>Neopterygii</taxon>
        <taxon>Teleostei</taxon>
        <taxon>Anguilliformes</taxon>
        <taxon>Anguillidae</taxon>
        <taxon>Anguilla</taxon>
    </lineage>
</organism>
<keyword evidence="3" id="KW-1185">Reference proteome</keyword>
<protein>
    <submittedName>
        <fullName evidence="2">Uncharacterized protein</fullName>
    </submittedName>
</protein>
<dbReference type="EMBL" id="JAFIRN010000160">
    <property type="protein sequence ID" value="KAG5830087.1"/>
    <property type="molecule type" value="Genomic_DNA"/>
</dbReference>
<feature type="region of interest" description="Disordered" evidence="1">
    <location>
        <begin position="147"/>
        <end position="185"/>
    </location>
</feature>
<name>A0A9D3LGS1_ANGAN</name>
<reference evidence="2" key="1">
    <citation type="submission" date="2021-01" db="EMBL/GenBank/DDBJ databases">
        <title>A chromosome-scale assembly of European eel, Anguilla anguilla.</title>
        <authorList>
            <person name="Henkel C."/>
            <person name="Jong-Raadsen S.A."/>
            <person name="Dufour S."/>
            <person name="Weltzien F.-A."/>
            <person name="Palstra A.P."/>
            <person name="Pelster B."/>
            <person name="Spaink H.P."/>
            <person name="Van Den Thillart G.E."/>
            <person name="Jansen H."/>
            <person name="Zahm M."/>
            <person name="Klopp C."/>
            <person name="Cedric C."/>
            <person name="Louis A."/>
            <person name="Berthelot C."/>
            <person name="Parey E."/>
            <person name="Roest Crollius H."/>
            <person name="Montfort J."/>
            <person name="Robinson-Rechavi M."/>
            <person name="Bucao C."/>
            <person name="Bouchez O."/>
            <person name="Gislard M."/>
            <person name="Lluch J."/>
            <person name="Milhes M."/>
            <person name="Lampietro C."/>
            <person name="Lopez Roques C."/>
            <person name="Donnadieu C."/>
            <person name="Braasch I."/>
            <person name="Desvignes T."/>
            <person name="Postlethwait J."/>
            <person name="Bobe J."/>
            <person name="Guiguen Y."/>
            <person name="Dirks R."/>
        </authorList>
    </citation>
    <scope>NUCLEOTIDE SEQUENCE</scope>
    <source>
        <strain evidence="2">Tag_6206</strain>
        <tissue evidence="2">Liver</tissue>
    </source>
</reference>
<comment type="caution">
    <text evidence="2">The sequence shown here is derived from an EMBL/GenBank/DDBJ whole genome shotgun (WGS) entry which is preliminary data.</text>
</comment>
<dbReference type="Proteomes" id="UP001044222">
    <property type="component" value="Unassembled WGS sequence"/>
</dbReference>
<accession>A0A9D3LGS1</accession>
<proteinExistence type="predicted"/>
<evidence type="ECO:0000256" key="1">
    <source>
        <dbReference type="SAM" id="MobiDB-lite"/>
    </source>
</evidence>
<evidence type="ECO:0000313" key="2">
    <source>
        <dbReference type="EMBL" id="KAG5830087.1"/>
    </source>
</evidence>
<dbReference type="AlphaFoldDB" id="A0A9D3LGS1"/>
<feature type="region of interest" description="Disordered" evidence="1">
    <location>
        <begin position="1"/>
        <end position="35"/>
    </location>
</feature>
<evidence type="ECO:0000313" key="3">
    <source>
        <dbReference type="Proteomes" id="UP001044222"/>
    </source>
</evidence>